<evidence type="ECO:0000256" key="8">
    <source>
        <dbReference type="ARBA" id="ARBA00023004"/>
    </source>
</evidence>
<organism evidence="13 14">
    <name type="scientific">Anisodus acutangulus</name>
    <dbReference type="NCBI Taxonomy" id="402998"/>
    <lineage>
        <taxon>Eukaryota</taxon>
        <taxon>Viridiplantae</taxon>
        <taxon>Streptophyta</taxon>
        <taxon>Embryophyta</taxon>
        <taxon>Tracheophyta</taxon>
        <taxon>Spermatophyta</taxon>
        <taxon>Magnoliopsida</taxon>
        <taxon>eudicotyledons</taxon>
        <taxon>Gunneridae</taxon>
        <taxon>Pentapetalae</taxon>
        <taxon>asterids</taxon>
        <taxon>lamiids</taxon>
        <taxon>Solanales</taxon>
        <taxon>Solanaceae</taxon>
        <taxon>Solanoideae</taxon>
        <taxon>Hyoscyameae</taxon>
        <taxon>Anisodus</taxon>
    </lineage>
</organism>
<dbReference type="PANTHER" id="PTHR24282">
    <property type="entry name" value="CYTOCHROME P450 FAMILY MEMBER"/>
    <property type="match status" value="1"/>
</dbReference>
<evidence type="ECO:0000256" key="4">
    <source>
        <dbReference type="ARBA" id="ARBA00022692"/>
    </source>
</evidence>
<keyword evidence="4 12" id="KW-0812">Transmembrane</keyword>
<dbReference type="PRINTS" id="PR00463">
    <property type="entry name" value="EP450I"/>
</dbReference>
<feature type="transmembrane region" description="Helical" evidence="12">
    <location>
        <begin position="6"/>
        <end position="30"/>
    </location>
</feature>
<dbReference type="EMBL" id="JAJAGQ010000023">
    <property type="protein sequence ID" value="KAJ8527794.1"/>
    <property type="molecule type" value="Genomic_DNA"/>
</dbReference>
<evidence type="ECO:0000313" key="14">
    <source>
        <dbReference type="Proteomes" id="UP001152561"/>
    </source>
</evidence>
<dbReference type="GO" id="GO:0016705">
    <property type="term" value="F:oxidoreductase activity, acting on paired donors, with incorporation or reduction of molecular oxygen"/>
    <property type="evidence" value="ECO:0007669"/>
    <property type="project" value="InterPro"/>
</dbReference>
<dbReference type="InterPro" id="IPR036396">
    <property type="entry name" value="Cyt_P450_sf"/>
</dbReference>
<gene>
    <name evidence="13" type="ORF">K7X08_015245</name>
</gene>
<comment type="similarity">
    <text evidence="2">Belongs to the cytochrome P450 family.</text>
</comment>
<evidence type="ECO:0000256" key="3">
    <source>
        <dbReference type="ARBA" id="ARBA00022617"/>
    </source>
</evidence>
<keyword evidence="14" id="KW-1185">Reference proteome</keyword>
<dbReference type="GO" id="GO:0009820">
    <property type="term" value="P:alkaloid metabolic process"/>
    <property type="evidence" value="ECO:0007669"/>
    <property type="project" value="UniProtKB-ARBA"/>
</dbReference>
<comment type="cofactor">
    <cofactor evidence="11">
        <name>heme</name>
        <dbReference type="ChEBI" id="CHEBI:30413"/>
    </cofactor>
</comment>
<dbReference type="Pfam" id="PF00067">
    <property type="entry name" value="p450"/>
    <property type="match status" value="1"/>
</dbReference>
<evidence type="ECO:0000256" key="9">
    <source>
        <dbReference type="ARBA" id="ARBA00023033"/>
    </source>
</evidence>
<evidence type="ECO:0000313" key="13">
    <source>
        <dbReference type="EMBL" id="KAJ8527794.1"/>
    </source>
</evidence>
<comment type="subcellular location">
    <subcellularLocation>
        <location evidence="1">Membrane</location>
    </subcellularLocation>
</comment>
<name>A0A9Q1L5G1_9SOLA</name>
<dbReference type="InterPro" id="IPR001128">
    <property type="entry name" value="Cyt_P450"/>
</dbReference>
<evidence type="ECO:0000256" key="11">
    <source>
        <dbReference type="PIRSR" id="PIRSR602401-1"/>
    </source>
</evidence>
<dbReference type="GO" id="GO:0016020">
    <property type="term" value="C:membrane"/>
    <property type="evidence" value="ECO:0007669"/>
    <property type="project" value="UniProtKB-SubCell"/>
</dbReference>
<comment type="caution">
    <text evidence="13">The sequence shown here is derived from an EMBL/GenBank/DDBJ whole genome shotgun (WGS) entry which is preliminary data.</text>
</comment>
<evidence type="ECO:0000256" key="10">
    <source>
        <dbReference type="ARBA" id="ARBA00023136"/>
    </source>
</evidence>
<dbReference type="SUPFAM" id="SSF48264">
    <property type="entry name" value="Cytochrome P450"/>
    <property type="match status" value="1"/>
</dbReference>
<sequence>METMYQINPFFFAIIILSIGAWKVLNWVWLRPKRLEKCLRRQGFRGNDYRLFNGDKKDMSKMIKEARNSKPISISDDILPRVIPHIFQTVKKYGKNAIFWHGTTPEVYIMDPLLIKEIFTKNYNFQKPHNPLAKLLAQGLVGAEGDHWAKNRRIMNPAFHPDKLKNMLPAFYLSCSELVNRWDEVLSHQDTHELDIWPSIQNLSTNIIARTAFGVSYKQGRDLFELQKEQAYHLMEIVRSGLYIPGWSRFLPTKRNRRMKDIEKKIQETIRGIINDRFKAMKTGHASNNDLLGSLLSSSENGQPGKRNSVMNIADIVEECKLFFLAGQENTSVTIVWTMFLLSIHEDWQTRAREEVLRVFGHDKPNFDGLNHLKIVNMILHEVLRLYPPVTSINRKIYKETKLGDMSLPAGVLLLLPTILLHHDRELWGDDVKEFKPERFSEGISGATKGKVSFFPYGLGPRICIAQNFALLEAKMAISMILQRFSFELSTAYVHTPYKIVALQPQDGVNLILNRL</sequence>
<keyword evidence="10 12" id="KW-0472">Membrane</keyword>
<dbReference type="InterPro" id="IPR002401">
    <property type="entry name" value="Cyt_P450_E_grp-I"/>
</dbReference>
<feature type="binding site" description="axial binding residue" evidence="11">
    <location>
        <position position="464"/>
    </location>
    <ligand>
        <name>heme</name>
        <dbReference type="ChEBI" id="CHEBI:30413"/>
    </ligand>
    <ligandPart>
        <name>Fe</name>
        <dbReference type="ChEBI" id="CHEBI:18248"/>
    </ligandPart>
</feature>
<dbReference type="PRINTS" id="PR00385">
    <property type="entry name" value="P450"/>
</dbReference>
<evidence type="ECO:0000256" key="6">
    <source>
        <dbReference type="ARBA" id="ARBA00022989"/>
    </source>
</evidence>
<evidence type="ECO:0000256" key="5">
    <source>
        <dbReference type="ARBA" id="ARBA00022723"/>
    </source>
</evidence>
<keyword evidence="5 11" id="KW-0479">Metal-binding</keyword>
<keyword evidence="3 11" id="KW-0349">Heme</keyword>
<accession>A0A9Q1L5G1</accession>
<evidence type="ECO:0000256" key="2">
    <source>
        <dbReference type="ARBA" id="ARBA00010617"/>
    </source>
</evidence>
<dbReference type="GO" id="GO:0009753">
    <property type="term" value="P:response to jasmonic acid"/>
    <property type="evidence" value="ECO:0007669"/>
    <property type="project" value="UniProtKB-ARBA"/>
</dbReference>
<keyword evidence="7" id="KW-0560">Oxidoreductase</keyword>
<dbReference type="InterPro" id="IPR050665">
    <property type="entry name" value="Cytochrome_P450_Monooxygen"/>
</dbReference>
<proteinExistence type="inferred from homology"/>
<evidence type="ECO:0000256" key="7">
    <source>
        <dbReference type="ARBA" id="ARBA00023002"/>
    </source>
</evidence>
<dbReference type="AlphaFoldDB" id="A0A9Q1L5G1"/>
<dbReference type="OrthoDB" id="507451at2759"/>
<dbReference type="Proteomes" id="UP001152561">
    <property type="component" value="Unassembled WGS sequence"/>
</dbReference>
<dbReference type="GO" id="GO:0020037">
    <property type="term" value="F:heme binding"/>
    <property type="evidence" value="ECO:0007669"/>
    <property type="project" value="InterPro"/>
</dbReference>
<evidence type="ECO:0000256" key="12">
    <source>
        <dbReference type="SAM" id="Phobius"/>
    </source>
</evidence>
<keyword evidence="6 12" id="KW-1133">Transmembrane helix</keyword>
<keyword evidence="9" id="KW-0503">Monooxygenase</keyword>
<keyword evidence="8 11" id="KW-0408">Iron</keyword>
<dbReference type="Gene3D" id="1.10.630.10">
    <property type="entry name" value="Cytochrome P450"/>
    <property type="match status" value="1"/>
</dbReference>
<evidence type="ECO:0000256" key="1">
    <source>
        <dbReference type="ARBA" id="ARBA00004370"/>
    </source>
</evidence>
<evidence type="ECO:0008006" key="15">
    <source>
        <dbReference type="Google" id="ProtNLM"/>
    </source>
</evidence>
<dbReference type="GO" id="GO:0005506">
    <property type="term" value="F:iron ion binding"/>
    <property type="evidence" value="ECO:0007669"/>
    <property type="project" value="InterPro"/>
</dbReference>
<dbReference type="FunFam" id="1.10.630.10:FF:000029">
    <property type="entry name" value="Cytochrome P450 734A1"/>
    <property type="match status" value="1"/>
</dbReference>
<dbReference type="GO" id="GO:0004497">
    <property type="term" value="F:monooxygenase activity"/>
    <property type="evidence" value="ECO:0007669"/>
    <property type="project" value="UniProtKB-KW"/>
</dbReference>
<protein>
    <recommendedName>
        <fullName evidence="15">Cytochrome P450</fullName>
    </recommendedName>
</protein>
<dbReference type="PANTHER" id="PTHR24282:SF191">
    <property type="entry name" value="CYTOCHROME P450"/>
    <property type="match status" value="1"/>
</dbReference>
<reference evidence="14" key="1">
    <citation type="journal article" date="2023" name="Proc. Natl. Acad. Sci. U.S.A.">
        <title>Genomic and structural basis for evolution of tropane alkaloid biosynthesis.</title>
        <authorList>
            <person name="Wanga Y.-J."/>
            <person name="Taina T."/>
            <person name="Yua J.-Y."/>
            <person name="Lia J."/>
            <person name="Xua B."/>
            <person name="Chenc J."/>
            <person name="D'Auriad J.C."/>
            <person name="Huanga J.-P."/>
            <person name="Huanga S.-X."/>
        </authorList>
    </citation>
    <scope>NUCLEOTIDE SEQUENCE [LARGE SCALE GENOMIC DNA]</scope>
    <source>
        <strain evidence="14">cv. KIB-2019</strain>
    </source>
</reference>